<gene>
    <name evidence="3" type="ORF">EQZ20_24660</name>
</gene>
<evidence type="ECO:0000259" key="2">
    <source>
        <dbReference type="Pfam" id="PF20610"/>
    </source>
</evidence>
<feature type="chain" id="PRO_5042597071" description="Thioester domain-containing protein" evidence="1">
    <location>
        <begin position="28"/>
        <end position="765"/>
    </location>
</feature>
<evidence type="ECO:0000256" key="1">
    <source>
        <dbReference type="SAM" id="SignalP"/>
    </source>
</evidence>
<proteinExistence type="predicted"/>
<dbReference type="EMBL" id="CP035233">
    <property type="protein sequence ID" value="QAT68085.1"/>
    <property type="molecule type" value="Genomic_DNA"/>
</dbReference>
<protein>
    <recommendedName>
        <fullName evidence="2">Thioester domain-containing protein</fullName>
    </recommendedName>
</protein>
<reference evidence="3 4" key="1">
    <citation type="submission" date="2019-01" db="EMBL/GenBank/DDBJ databases">
        <title>Genome sequence of Bacillus glycinifermentans SRCM103574.</title>
        <authorList>
            <person name="Kong H.-J."/>
            <person name="Jeong S.-Y."/>
            <person name="Jeong D.-Y."/>
        </authorList>
    </citation>
    <scope>NUCLEOTIDE SEQUENCE [LARGE SCALE GENOMIC DNA]</scope>
    <source>
        <strain evidence="3 4">SRCM103574</strain>
        <plasmid evidence="3 4">unnamed1</plasmid>
    </source>
</reference>
<organism evidence="3 4">
    <name type="scientific">Bacillus glycinifermentans</name>
    <dbReference type="NCBI Taxonomy" id="1664069"/>
    <lineage>
        <taxon>Bacteria</taxon>
        <taxon>Bacillati</taxon>
        <taxon>Bacillota</taxon>
        <taxon>Bacilli</taxon>
        <taxon>Bacillales</taxon>
        <taxon>Bacillaceae</taxon>
        <taxon>Bacillus</taxon>
    </lineage>
</organism>
<accession>A0AAJ4D538</accession>
<geneLocation type="plasmid" evidence="3 4">
    <name>unnamed1</name>
</geneLocation>
<feature type="signal peptide" evidence="1">
    <location>
        <begin position="1"/>
        <end position="27"/>
    </location>
</feature>
<dbReference type="Proteomes" id="UP000288675">
    <property type="component" value="Plasmid unnamed1"/>
</dbReference>
<feature type="domain" description="Thioester" evidence="2">
    <location>
        <begin position="38"/>
        <end position="97"/>
    </location>
</feature>
<dbReference type="InterPro" id="IPR046751">
    <property type="entry name" value="TED_2"/>
</dbReference>
<dbReference type="AlphaFoldDB" id="A0AAJ4D538"/>
<keyword evidence="3" id="KW-0614">Plasmid</keyword>
<evidence type="ECO:0000313" key="3">
    <source>
        <dbReference type="EMBL" id="QAT68085.1"/>
    </source>
</evidence>
<keyword evidence="1" id="KW-0732">Signal</keyword>
<evidence type="ECO:0000313" key="4">
    <source>
        <dbReference type="Proteomes" id="UP000288675"/>
    </source>
</evidence>
<name>A0AAJ4D538_9BACI</name>
<dbReference type="Pfam" id="PF20610">
    <property type="entry name" value="TED_2"/>
    <property type="match status" value="1"/>
</dbReference>
<sequence>MRKIAFSIMCLVSIVLCGIIFTGNVDAASPKVEYLGQARYGDYIVGKFRVNGEIAFCVDHAKPTPATGASYGGGNAYKNEKIRAILYYGYGGPGNEVGNGDTALVATSIALDSVMNGNYSSGRDSIPGYKKLMKHAEAKDAPSTSIGFNKKSVTSKVSGNVQKSETIVFKADSKNSIKLHIPDKVTLHKDGKKYSGKTVTIKGGQSFYLTAPLDYGKSVKFQNVKPSLGKYQSLLFTASNSNYQRLGSGLLTDPEPVTDLNVKFEVRQKKINVEHIDKYTKKILEKESYTRNIGTDYSFKPKSSIKKNGDKYIPVDKKSKTGTLGNKDVTLKFYYNLQRKVTIKHVDARDNRIIKTESDLYVRGEKYSYKPKTDLKKGDYIYRPLSNEVQKGEIGSKNITLTFYYDVPLIKTGLKKIQIYTEKSTEGLPVKVYLEKESIYPDDVNDMSKEKIKVSIYQGKNTVASKEYTAKSLPTKLDMTVPAANLSVNEKKAYTVKLEGYSKFAFDVESNKVSLTTDGYTSSEKTINANSLKENKLTYKGVVMTEREVGKDMKVFNEVLNIPLKPLSKMRTGYGFEMPVDFSYSNDIGTWSGDFGVNMLVPTEIVDNSYIEYPVQKKIATVPLEKTSSTKTKNGESASLKNLYELQHINVERKTGHLFSDEQVKNKDKRIKYDLVNGNRKFYLPIWGHVGEYPLKVESNGPIGVNQVKFVINHELNVFAHMIAHMDSETLKDDAILIKPVNSDDPFPKGLPEGWTESDLNWIKK</sequence>